<dbReference type="SUPFAM" id="SSF101898">
    <property type="entry name" value="NHL repeat"/>
    <property type="match status" value="1"/>
</dbReference>
<dbReference type="EMBL" id="JSVC01000003">
    <property type="protein sequence ID" value="KIC95966.1"/>
    <property type="molecule type" value="Genomic_DNA"/>
</dbReference>
<name>A0A0C1L8S6_9BACT</name>
<evidence type="ECO:0000313" key="2">
    <source>
        <dbReference type="Proteomes" id="UP000031408"/>
    </source>
</evidence>
<protein>
    <recommendedName>
        <fullName evidence="3">ScyD/ScyE family protein</fullName>
    </recommendedName>
</protein>
<organism evidence="1 2">
    <name type="scientific">Flavihumibacter solisilvae</name>
    <dbReference type="NCBI Taxonomy" id="1349421"/>
    <lineage>
        <taxon>Bacteria</taxon>
        <taxon>Pseudomonadati</taxon>
        <taxon>Bacteroidota</taxon>
        <taxon>Chitinophagia</taxon>
        <taxon>Chitinophagales</taxon>
        <taxon>Chitinophagaceae</taxon>
        <taxon>Flavihumibacter</taxon>
    </lineage>
</organism>
<evidence type="ECO:0008006" key="3">
    <source>
        <dbReference type="Google" id="ProtNLM"/>
    </source>
</evidence>
<comment type="caution">
    <text evidence="1">The sequence shown here is derived from an EMBL/GenBank/DDBJ whole genome shotgun (WGS) entry which is preliminary data.</text>
</comment>
<proteinExistence type="predicted"/>
<dbReference type="STRING" id="1349421.OI18_03550"/>
<evidence type="ECO:0000313" key="1">
    <source>
        <dbReference type="EMBL" id="KIC95966.1"/>
    </source>
</evidence>
<dbReference type="OrthoDB" id="657282at2"/>
<gene>
    <name evidence="1" type="ORF">OI18_03550</name>
</gene>
<keyword evidence="2" id="KW-1185">Reference proteome</keyword>
<dbReference type="AlphaFoldDB" id="A0A0C1L8S6"/>
<dbReference type="Proteomes" id="UP000031408">
    <property type="component" value="Unassembled WGS sequence"/>
</dbReference>
<sequence>MQISFTPPLATKFFITHRLFILLALGFAMVVPGCKKDGHPPNGPKTAKLLVADLKELQGSTVGPDKQLYVTAPLDGTIWKVDPNTGDYTLFATGLPKRNPDPFYIGAGVIDVVFLGNTAYALVTGVAADLGGTDVVGIYQVTGPDSYTITADIGAWATEHPPVPDFFVATGFQYSFEPYRDGFIVADAHHNRLLYVTLDGGITEVIAFANEVPTGLSVKANTVFFTKAGPIPHHPEDAKLLTLPPKSPVALELASGEGLEVGLFVDVEFDRWGMIHVLAQGKWDGPFEGAPALPNTGALLKFKPNGSFSTVVKGLNQPTSLEFIGNNAYIVSLIGEVWKIDDCSPSAYGN</sequence>
<dbReference type="RefSeq" id="WP_039137300.1">
    <property type="nucleotide sequence ID" value="NZ_JSVC01000003.1"/>
</dbReference>
<reference evidence="1 2" key="1">
    <citation type="submission" date="2014-11" db="EMBL/GenBank/DDBJ databases">
        <title>Genome sequence of Flavihumibacter solisilvae 3-3.</title>
        <authorList>
            <person name="Zhou G."/>
            <person name="Li M."/>
            <person name="Wang G."/>
        </authorList>
    </citation>
    <scope>NUCLEOTIDE SEQUENCE [LARGE SCALE GENOMIC DNA]</scope>
    <source>
        <strain evidence="1 2">3-3</strain>
    </source>
</reference>
<accession>A0A0C1L8S6</accession>